<gene>
    <name evidence="1" type="ORF">NCTC11190_01859</name>
</gene>
<proteinExistence type="predicted"/>
<sequence>MNELTCNFFAILTDGQLRKINLTQDITTEVRRAFIDHAGDLSDNGLDQIEFEGNYVLDKGEIFFVSMELDPAISEAVRDAFGIQELNLGVDMIKTLFWFEDNVYYFQNFDSRKLLSNKKVLCYSNNTYHKLTNDAFILDNHVDGIYRDDKFYFYSYRNGNRIFSLLDFYKEATNEDLSTFSAHPIIEVDSAWLQANADTIIRKQIALISNAGILDTVHSEKIYRKARRLFGLVLDVHDGKINLPCDKKACKEILNFLNEQYYVGPVSGRKYITNSKRRIDN</sequence>
<evidence type="ECO:0008006" key="3">
    <source>
        <dbReference type="Google" id="ProtNLM"/>
    </source>
</evidence>
<protein>
    <recommendedName>
        <fullName evidence="3">DUF4868 domain-containing protein</fullName>
    </recommendedName>
</protein>
<keyword evidence="2" id="KW-1185">Reference proteome</keyword>
<dbReference type="EMBL" id="UGVL01000001">
    <property type="protein sequence ID" value="SUE34627.1"/>
    <property type="molecule type" value="Genomic_DNA"/>
</dbReference>
<dbReference type="InterPro" id="IPR032359">
    <property type="entry name" value="KwaB-like"/>
</dbReference>
<dbReference type="RefSeq" id="WP_051214501.1">
    <property type="nucleotide sequence ID" value="NZ_UGVL01000001.1"/>
</dbReference>
<dbReference type="Proteomes" id="UP000255233">
    <property type="component" value="Unassembled WGS sequence"/>
</dbReference>
<dbReference type="OrthoDB" id="1235465at2"/>
<reference evidence="1 2" key="1">
    <citation type="submission" date="2018-06" db="EMBL/GenBank/DDBJ databases">
        <authorList>
            <consortium name="Pathogen Informatics"/>
            <person name="Doyle S."/>
        </authorList>
    </citation>
    <scope>NUCLEOTIDE SEQUENCE [LARGE SCALE GENOMIC DNA]</scope>
    <source>
        <strain evidence="1 2">NCTC11190</strain>
    </source>
</reference>
<evidence type="ECO:0000313" key="1">
    <source>
        <dbReference type="EMBL" id="SUE34627.1"/>
    </source>
</evidence>
<dbReference type="Pfam" id="PF16162">
    <property type="entry name" value="KwaB"/>
    <property type="match status" value="1"/>
</dbReference>
<dbReference type="STRING" id="880526.GCA_000427365_01961"/>
<name>A0A379MUU2_9BACT</name>
<dbReference type="AlphaFoldDB" id="A0A379MUU2"/>
<evidence type="ECO:0000313" key="2">
    <source>
        <dbReference type="Proteomes" id="UP000255233"/>
    </source>
</evidence>
<organism evidence="1 2">
    <name type="scientific">Rikenella microfusus</name>
    <dbReference type="NCBI Taxonomy" id="28139"/>
    <lineage>
        <taxon>Bacteria</taxon>
        <taxon>Pseudomonadati</taxon>
        <taxon>Bacteroidota</taxon>
        <taxon>Bacteroidia</taxon>
        <taxon>Bacteroidales</taxon>
        <taxon>Rikenellaceae</taxon>
        <taxon>Rikenella</taxon>
    </lineage>
</organism>
<accession>A0A379MUU2</accession>